<dbReference type="Proteomes" id="UP000663846">
    <property type="component" value="Unassembled WGS sequence"/>
</dbReference>
<evidence type="ECO:0000313" key="2">
    <source>
        <dbReference type="Proteomes" id="UP000663846"/>
    </source>
</evidence>
<organism evidence="1 2">
    <name type="scientific">Rhizoctonia solani</name>
    <dbReference type="NCBI Taxonomy" id="456999"/>
    <lineage>
        <taxon>Eukaryota</taxon>
        <taxon>Fungi</taxon>
        <taxon>Dikarya</taxon>
        <taxon>Basidiomycota</taxon>
        <taxon>Agaricomycotina</taxon>
        <taxon>Agaricomycetes</taxon>
        <taxon>Cantharellales</taxon>
        <taxon>Ceratobasidiaceae</taxon>
        <taxon>Rhizoctonia</taxon>
    </lineage>
</organism>
<sequence length="108" mass="12351">MPAACNVSRQRLTFKQKLEVDVYYHGNKVTLSMDEIIRSLRNMGFSTICRKTVRHYASNEDTVLQHIPDDVRNGTLDRYRPAALPELERILVFSLELLVLITTSKATG</sequence>
<gene>
    <name evidence="1" type="ORF">RDB_LOCUS157303</name>
</gene>
<name>A0A8H3GPB6_9AGAM</name>
<proteinExistence type="predicted"/>
<evidence type="ECO:0000313" key="1">
    <source>
        <dbReference type="EMBL" id="CAE6459377.1"/>
    </source>
</evidence>
<reference evidence="1" key="1">
    <citation type="submission" date="2021-01" db="EMBL/GenBank/DDBJ databases">
        <authorList>
            <person name="Kaushik A."/>
        </authorList>
    </citation>
    <scope>NUCLEOTIDE SEQUENCE</scope>
    <source>
        <strain evidence="1">AG1-1C</strain>
    </source>
</reference>
<protein>
    <submittedName>
        <fullName evidence="1">Uncharacterized protein</fullName>
    </submittedName>
</protein>
<dbReference type="EMBL" id="CAJMWS010000698">
    <property type="protein sequence ID" value="CAE6459377.1"/>
    <property type="molecule type" value="Genomic_DNA"/>
</dbReference>
<dbReference type="AlphaFoldDB" id="A0A8H3GPB6"/>
<accession>A0A8H3GPB6</accession>
<comment type="caution">
    <text evidence="1">The sequence shown here is derived from an EMBL/GenBank/DDBJ whole genome shotgun (WGS) entry which is preliminary data.</text>
</comment>